<keyword evidence="5" id="KW-0949">S-adenosyl-L-methionine</keyword>
<evidence type="ECO:0000256" key="7">
    <source>
        <dbReference type="SAM" id="MobiDB-lite"/>
    </source>
</evidence>
<keyword evidence="4" id="KW-0808">Transferase</keyword>
<keyword evidence="10" id="KW-1185">Reference proteome</keyword>
<reference evidence="9 10" key="1">
    <citation type="submission" date="2021-12" db="EMBL/GenBank/DDBJ databases">
        <title>Discovery of the Pendulisporaceae a myxobacterial family with distinct sporulation behavior and unique specialized metabolism.</title>
        <authorList>
            <person name="Garcia R."/>
            <person name="Popoff A."/>
            <person name="Bader C.D."/>
            <person name="Loehr J."/>
            <person name="Walesch S."/>
            <person name="Walt C."/>
            <person name="Boldt J."/>
            <person name="Bunk B."/>
            <person name="Haeckl F.J.F.P.J."/>
            <person name="Gunesch A.P."/>
            <person name="Birkelbach J."/>
            <person name="Nuebel U."/>
            <person name="Pietschmann T."/>
            <person name="Bach T."/>
            <person name="Mueller R."/>
        </authorList>
    </citation>
    <scope>NUCLEOTIDE SEQUENCE [LARGE SCALE GENOMIC DNA]</scope>
    <source>
        <strain evidence="9 10">MSr12523</strain>
    </source>
</reference>
<feature type="compositionally biased region" description="Low complexity" evidence="7">
    <location>
        <begin position="312"/>
        <end position="326"/>
    </location>
</feature>
<feature type="domain" description="DNA methylase N-4/N-6" evidence="8">
    <location>
        <begin position="22"/>
        <end position="263"/>
    </location>
</feature>
<dbReference type="EMBL" id="CP089982">
    <property type="protein sequence ID" value="WXA95913.1"/>
    <property type="molecule type" value="Genomic_DNA"/>
</dbReference>
<dbReference type="InterPro" id="IPR002941">
    <property type="entry name" value="DNA_methylase_N4/N6"/>
</dbReference>
<dbReference type="Gene3D" id="3.40.50.150">
    <property type="entry name" value="Vaccinia Virus protein VP39"/>
    <property type="match status" value="1"/>
</dbReference>
<accession>A0ABZ2KB72</accession>
<dbReference type="InterPro" id="IPR002295">
    <property type="entry name" value="N4/N6-MTase_EcoPI_Mod-like"/>
</dbReference>
<dbReference type="EC" id="2.1.1.72" evidence="2"/>
<keyword evidence="3" id="KW-0489">Methyltransferase</keyword>
<dbReference type="PRINTS" id="PR00506">
    <property type="entry name" value="D21N6MTFRASE"/>
</dbReference>
<protein>
    <recommendedName>
        <fullName evidence="2">site-specific DNA-methyltransferase (adenine-specific)</fullName>
        <ecNumber evidence="2">2.1.1.72</ecNumber>
    </recommendedName>
</protein>
<gene>
    <name evidence="9" type="ORF">LZC95_03555</name>
</gene>
<proteinExistence type="inferred from homology"/>
<evidence type="ECO:0000256" key="2">
    <source>
        <dbReference type="ARBA" id="ARBA00011900"/>
    </source>
</evidence>
<comment type="catalytic activity">
    <reaction evidence="6">
        <text>a 2'-deoxyadenosine in DNA + S-adenosyl-L-methionine = an N(6)-methyl-2'-deoxyadenosine in DNA + S-adenosyl-L-homocysteine + H(+)</text>
        <dbReference type="Rhea" id="RHEA:15197"/>
        <dbReference type="Rhea" id="RHEA-COMP:12418"/>
        <dbReference type="Rhea" id="RHEA-COMP:12419"/>
        <dbReference type="ChEBI" id="CHEBI:15378"/>
        <dbReference type="ChEBI" id="CHEBI:57856"/>
        <dbReference type="ChEBI" id="CHEBI:59789"/>
        <dbReference type="ChEBI" id="CHEBI:90615"/>
        <dbReference type="ChEBI" id="CHEBI:90616"/>
        <dbReference type="EC" id="2.1.1.72"/>
    </reaction>
</comment>
<feature type="compositionally biased region" description="Low complexity" evidence="7">
    <location>
        <begin position="372"/>
        <end position="381"/>
    </location>
</feature>
<organism evidence="9 10">
    <name type="scientific">Pendulispora brunnea</name>
    <dbReference type="NCBI Taxonomy" id="2905690"/>
    <lineage>
        <taxon>Bacteria</taxon>
        <taxon>Pseudomonadati</taxon>
        <taxon>Myxococcota</taxon>
        <taxon>Myxococcia</taxon>
        <taxon>Myxococcales</taxon>
        <taxon>Sorangiineae</taxon>
        <taxon>Pendulisporaceae</taxon>
        <taxon>Pendulispora</taxon>
    </lineage>
</organism>
<evidence type="ECO:0000256" key="4">
    <source>
        <dbReference type="ARBA" id="ARBA00022679"/>
    </source>
</evidence>
<feature type="compositionally biased region" description="Pro residues" evidence="7">
    <location>
        <begin position="327"/>
        <end position="343"/>
    </location>
</feature>
<evidence type="ECO:0000259" key="8">
    <source>
        <dbReference type="Pfam" id="PF01555"/>
    </source>
</evidence>
<dbReference type="Pfam" id="PF01555">
    <property type="entry name" value="N6_N4_Mtase"/>
    <property type="match status" value="1"/>
</dbReference>
<sequence length="392" mass="43282">MKRIILGDNAEVLPTLPEGFARLIYIDPPFNTGEPQKRERIRVVATDGAGDRGGFGGRRYEVSKVESGSYEDDFGDFEAFLMPRIQLALRCLTPDGSLFVHLDYREVHYIKVALDRLLGRKHFKNEIIWAYDFGGRSRNRWPSKHDTILWYTKDPNDYVFHFDEMDRIPYMAPGLVSKEKAKRGKTPTDVWWHTIVPTAGREKTGYPTQKPLGILNRVIKVHSSPGDVVLDFFAGSGTTAEAAIRHDRGFVLIDSNPEAVRVAATRLARFEPECIGFELPPPPPPPLPLPVPSLPPPLPSSPSFVADTAVLESTPEPSGPELSTPEPSTPEPSSPEPSTPEPSTPEICAEVPPIGPGVPEICPEVEGPLPVPIHVEPVEPVSSLHDFTFPSE</sequence>
<feature type="region of interest" description="Disordered" evidence="7">
    <location>
        <begin position="311"/>
        <end position="392"/>
    </location>
</feature>
<dbReference type="InterPro" id="IPR029063">
    <property type="entry name" value="SAM-dependent_MTases_sf"/>
</dbReference>
<dbReference type="PROSITE" id="PS00092">
    <property type="entry name" value="N6_MTASE"/>
    <property type="match status" value="1"/>
</dbReference>
<dbReference type="InterPro" id="IPR002052">
    <property type="entry name" value="DNA_methylase_N6_adenine_CS"/>
</dbReference>
<evidence type="ECO:0000256" key="5">
    <source>
        <dbReference type="ARBA" id="ARBA00022691"/>
    </source>
</evidence>
<dbReference type="RefSeq" id="WP_394846524.1">
    <property type="nucleotide sequence ID" value="NZ_CP089982.1"/>
</dbReference>
<evidence type="ECO:0000313" key="10">
    <source>
        <dbReference type="Proteomes" id="UP001379533"/>
    </source>
</evidence>
<dbReference type="SUPFAM" id="SSF53335">
    <property type="entry name" value="S-adenosyl-L-methionine-dependent methyltransferases"/>
    <property type="match status" value="1"/>
</dbReference>
<dbReference type="Proteomes" id="UP001379533">
    <property type="component" value="Chromosome"/>
</dbReference>
<comment type="similarity">
    <text evidence="1">Belongs to the N(4)/N(6)-methyltransferase family.</text>
</comment>
<name>A0ABZ2KB72_9BACT</name>
<evidence type="ECO:0000256" key="1">
    <source>
        <dbReference type="ARBA" id="ARBA00006594"/>
    </source>
</evidence>
<evidence type="ECO:0000313" key="9">
    <source>
        <dbReference type="EMBL" id="WXA95913.1"/>
    </source>
</evidence>
<evidence type="ECO:0000256" key="6">
    <source>
        <dbReference type="ARBA" id="ARBA00047942"/>
    </source>
</evidence>
<evidence type="ECO:0000256" key="3">
    <source>
        <dbReference type="ARBA" id="ARBA00022603"/>
    </source>
</evidence>